<proteinExistence type="predicted"/>
<evidence type="ECO:0000313" key="2">
    <source>
        <dbReference type="EMBL" id="MCI86094.1"/>
    </source>
</evidence>
<dbReference type="AlphaFoldDB" id="A0A392VCL5"/>
<evidence type="ECO:0000313" key="3">
    <source>
        <dbReference type="Proteomes" id="UP000265520"/>
    </source>
</evidence>
<sequence>MPGCHPNSPPEAAFRGRSRRKG</sequence>
<protein>
    <submittedName>
        <fullName evidence="2">Uncharacterized protein</fullName>
    </submittedName>
</protein>
<feature type="non-terminal residue" evidence="2">
    <location>
        <position position="22"/>
    </location>
</feature>
<feature type="region of interest" description="Disordered" evidence="1">
    <location>
        <begin position="1"/>
        <end position="22"/>
    </location>
</feature>
<name>A0A392VCL5_9FABA</name>
<organism evidence="2 3">
    <name type="scientific">Trifolium medium</name>
    <dbReference type="NCBI Taxonomy" id="97028"/>
    <lineage>
        <taxon>Eukaryota</taxon>
        <taxon>Viridiplantae</taxon>
        <taxon>Streptophyta</taxon>
        <taxon>Embryophyta</taxon>
        <taxon>Tracheophyta</taxon>
        <taxon>Spermatophyta</taxon>
        <taxon>Magnoliopsida</taxon>
        <taxon>eudicotyledons</taxon>
        <taxon>Gunneridae</taxon>
        <taxon>Pentapetalae</taxon>
        <taxon>rosids</taxon>
        <taxon>fabids</taxon>
        <taxon>Fabales</taxon>
        <taxon>Fabaceae</taxon>
        <taxon>Papilionoideae</taxon>
        <taxon>50 kb inversion clade</taxon>
        <taxon>NPAAA clade</taxon>
        <taxon>Hologalegina</taxon>
        <taxon>IRL clade</taxon>
        <taxon>Trifolieae</taxon>
        <taxon>Trifolium</taxon>
    </lineage>
</organism>
<dbReference type="Proteomes" id="UP000265520">
    <property type="component" value="Unassembled WGS sequence"/>
</dbReference>
<dbReference type="EMBL" id="LXQA011131687">
    <property type="protein sequence ID" value="MCI86094.1"/>
    <property type="molecule type" value="Genomic_DNA"/>
</dbReference>
<reference evidence="2 3" key="1">
    <citation type="journal article" date="2018" name="Front. Plant Sci.">
        <title>Red Clover (Trifolium pratense) and Zigzag Clover (T. medium) - A Picture of Genomic Similarities and Differences.</title>
        <authorList>
            <person name="Dluhosova J."/>
            <person name="Istvanek J."/>
            <person name="Nedelnik J."/>
            <person name="Repkova J."/>
        </authorList>
    </citation>
    <scope>NUCLEOTIDE SEQUENCE [LARGE SCALE GENOMIC DNA]</scope>
    <source>
        <strain evidence="3">cv. 10/8</strain>
        <tissue evidence="2">Leaf</tissue>
    </source>
</reference>
<comment type="caution">
    <text evidence="2">The sequence shown here is derived from an EMBL/GenBank/DDBJ whole genome shotgun (WGS) entry which is preliminary data.</text>
</comment>
<evidence type="ECO:0000256" key="1">
    <source>
        <dbReference type="SAM" id="MobiDB-lite"/>
    </source>
</evidence>
<keyword evidence="3" id="KW-1185">Reference proteome</keyword>
<accession>A0A392VCL5</accession>